<proteinExistence type="inferred from homology"/>
<dbReference type="PRINTS" id="PR00081">
    <property type="entry name" value="GDHRDH"/>
</dbReference>
<keyword evidence="6" id="KW-1185">Reference proteome</keyword>
<dbReference type="Proteomes" id="UP000076761">
    <property type="component" value="Unassembled WGS sequence"/>
</dbReference>
<dbReference type="PANTHER" id="PTHR44229:SF4">
    <property type="entry name" value="15-HYDROXYPROSTAGLANDIN DEHYDROGENASE [NAD(+)]"/>
    <property type="match status" value="1"/>
</dbReference>
<dbReference type="InterPro" id="IPR002347">
    <property type="entry name" value="SDR_fam"/>
</dbReference>
<accession>A0A165QL33</accession>
<dbReference type="InterPro" id="IPR036291">
    <property type="entry name" value="NAD(P)-bd_dom_sf"/>
</dbReference>
<evidence type="ECO:0000313" key="6">
    <source>
        <dbReference type="Proteomes" id="UP000076761"/>
    </source>
</evidence>
<keyword evidence="3" id="KW-0560">Oxidoreductase</keyword>
<sequence>MSSADGVERVDLKGRTSTGGASGIGLYIVQMLLSREAVVTILDVNPTTAAKALRSLQSTYPSSRVTFIRCDVSSYESQAAAFKAAFNEVGHIDIVVANAGVSAESREPFLAVREDPDIPPPLTTLNVNLYGVVYTTHLAVHYIRKGRRGGSILCTASNAGIYPFSVGPIYAASKHGVVGLVRSLGPELQKEGITINGLAPSIIRSNLADEALFSKMIETPPSVLQDATRELVTNRTLSGKIAEMGPEGEHGILWRDAPDFINESTKHNMLQFVELGRA</sequence>
<dbReference type="OrthoDB" id="5371740at2759"/>
<dbReference type="STRING" id="1314782.A0A165QL33"/>
<evidence type="ECO:0000256" key="1">
    <source>
        <dbReference type="ARBA" id="ARBA00006484"/>
    </source>
</evidence>
<dbReference type="Pfam" id="PF00106">
    <property type="entry name" value="adh_short"/>
    <property type="match status" value="1"/>
</dbReference>
<dbReference type="PANTHER" id="PTHR44229">
    <property type="entry name" value="15-HYDROXYPROSTAGLANDIN DEHYDROGENASE [NAD(+)]"/>
    <property type="match status" value="1"/>
</dbReference>
<dbReference type="PRINTS" id="PR00080">
    <property type="entry name" value="SDRFAMILY"/>
</dbReference>
<evidence type="ECO:0000256" key="4">
    <source>
        <dbReference type="RuleBase" id="RU000363"/>
    </source>
</evidence>
<keyword evidence="2" id="KW-0521">NADP</keyword>
<dbReference type="GO" id="GO:0005737">
    <property type="term" value="C:cytoplasm"/>
    <property type="evidence" value="ECO:0007669"/>
    <property type="project" value="TreeGrafter"/>
</dbReference>
<dbReference type="EMBL" id="KV425594">
    <property type="protein sequence ID" value="KZT22571.1"/>
    <property type="molecule type" value="Genomic_DNA"/>
</dbReference>
<dbReference type="Gene3D" id="3.40.50.720">
    <property type="entry name" value="NAD(P)-binding Rossmann-like Domain"/>
    <property type="match status" value="1"/>
</dbReference>
<evidence type="ECO:0000256" key="2">
    <source>
        <dbReference type="ARBA" id="ARBA00022857"/>
    </source>
</evidence>
<reference evidence="5 6" key="1">
    <citation type="journal article" date="2016" name="Mol. Biol. Evol.">
        <title>Comparative Genomics of Early-Diverging Mushroom-Forming Fungi Provides Insights into the Origins of Lignocellulose Decay Capabilities.</title>
        <authorList>
            <person name="Nagy L.G."/>
            <person name="Riley R."/>
            <person name="Tritt A."/>
            <person name="Adam C."/>
            <person name="Daum C."/>
            <person name="Floudas D."/>
            <person name="Sun H."/>
            <person name="Yadav J.S."/>
            <person name="Pangilinan J."/>
            <person name="Larsson K.H."/>
            <person name="Matsuura K."/>
            <person name="Barry K."/>
            <person name="Labutti K."/>
            <person name="Kuo R."/>
            <person name="Ohm R.A."/>
            <person name="Bhattacharya S.S."/>
            <person name="Shirouzu T."/>
            <person name="Yoshinaga Y."/>
            <person name="Martin F.M."/>
            <person name="Grigoriev I.V."/>
            <person name="Hibbett D.S."/>
        </authorList>
    </citation>
    <scope>NUCLEOTIDE SEQUENCE [LARGE SCALE GENOMIC DNA]</scope>
    <source>
        <strain evidence="5 6">HHB14362 ss-1</strain>
    </source>
</reference>
<organism evidence="5 6">
    <name type="scientific">Neolentinus lepideus HHB14362 ss-1</name>
    <dbReference type="NCBI Taxonomy" id="1314782"/>
    <lineage>
        <taxon>Eukaryota</taxon>
        <taxon>Fungi</taxon>
        <taxon>Dikarya</taxon>
        <taxon>Basidiomycota</taxon>
        <taxon>Agaricomycotina</taxon>
        <taxon>Agaricomycetes</taxon>
        <taxon>Gloeophyllales</taxon>
        <taxon>Gloeophyllaceae</taxon>
        <taxon>Neolentinus</taxon>
    </lineage>
</organism>
<gene>
    <name evidence="5" type="ORF">NEOLEDRAFT_1137793</name>
</gene>
<evidence type="ECO:0000313" key="5">
    <source>
        <dbReference type="EMBL" id="KZT22571.1"/>
    </source>
</evidence>
<name>A0A165QL33_9AGAM</name>
<dbReference type="InterPro" id="IPR020904">
    <property type="entry name" value="Sc_DH/Rdtase_CS"/>
</dbReference>
<protein>
    <submittedName>
        <fullName evidence="5">NAD(P)-binding protein</fullName>
    </submittedName>
</protein>
<comment type="similarity">
    <text evidence="1 4">Belongs to the short-chain dehydrogenases/reductases (SDR) family.</text>
</comment>
<dbReference type="GO" id="GO:0016616">
    <property type="term" value="F:oxidoreductase activity, acting on the CH-OH group of donors, NAD or NADP as acceptor"/>
    <property type="evidence" value="ECO:0007669"/>
    <property type="project" value="TreeGrafter"/>
</dbReference>
<dbReference type="SUPFAM" id="SSF51735">
    <property type="entry name" value="NAD(P)-binding Rossmann-fold domains"/>
    <property type="match status" value="1"/>
</dbReference>
<evidence type="ECO:0000256" key="3">
    <source>
        <dbReference type="ARBA" id="ARBA00023002"/>
    </source>
</evidence>
<dbReference type="InParanoid" id="A0A165QL33"/>
<dbReference type="AlphaFoldDB" id="A0A165QL33"/>
<dbReference type="PROSITE" id="PS00061">
    <property type="entry name" value="ADH_SHORT"/>
    <property type="match status" value="1"/>
</dbReference>